<dbReference type="EMBL" id="GBRH01256501">
    <property type="protein sequence ID" value="JAD41394.1"/>
    <property type="molecule type" value="Transcribed_RNA"/>
</dbReference>
<proteinExistence type="predicted"/>
<protein>
    <submittedName>
        <fullName evidence="1">Uncharacterized protein</fullName>
    </submittedName>
</protein>
<dbReference type="AlphaFoldDB" id="A0A0A8ZPP5"/>
<reference evidence="1" key="2">
    <citation type="journal article" date="2015" name="Data Brief">
        <title>Shoot transcriptome of the giant reed, Arundo donax.</title>
        <authorList>
            <person name="Barrero R.A."/>
            <person name="Guerrero F.D."/>
            <person name="Moolhuijzen P."/>
            <person name="Goolsby J.A."/>
            <person name="Tidwell J."/>
            <person name="Bellgard S.E."/>
            <person name="Bellgard M.I."/>
        </authorList>
    </citation>
    <scope>NUCLEOTIDE SEQUENCE</scope>
    <source>
        <tissue evidence="1">Shoot tissue taken approximately 20 cm above the soil surface</tissue>
    </source>
</reference>
<evidence type="ECO:0000313" key="1">
    <source>
        <dbReference type="EMBL" id="JAD41394.1"/>
    </source>
</evidence>
<reference evidence="1" key="1">
    <citation type="submission" date="2014-09" db="EMBL/GenBank/DDBJ databases">
        <authorList>
            <person name="Magalhaes I.L.F."/>
            <person name="Oliveira U."/>
            <person name="Santos F.R."/>
            <person name="Vidigal T.H.D.A."/>
            <person name="Brescovit A.D."/>
            <person name="Santos A.J."/>
        </authorList>
    </citation>
    <scope>NUCLEOTIDE SEQUENCE</scope>
    <source>
        <tissue evidence="1">Shoot tissue taken approximately 20 cm above the soil surface</tissue>
    </source>
</reference>
<sequence>MQWWRREMREGRRRPRDEERRGILCGYARRGGRSHCRYPRGTRSRLWWCDFSPGSLRKTAVSSPARRSFSTTAVTPAPKPSSTAVLEEENSVCGEIGGHVHCFNTQGARLLRLKGGEGTRPPPTRAMHPLLLQLERRAAPLFGETTRNNNRRDYLAQ</sequence>
<accession>A0A0A8ZPP5</accession>
<name>A0A0A8ZPP5_ARUDO</name>
<organism evidence="1">
    <name type="scientific">Arundo donax</name>
    <name type="common">Giant reed</name>
    <name type="synonym">Donax arundinaceus</name>
    <dbReference type="NCBI Taxonomy" id="35708"/>
    <lineage>
        <taxon>Eukaryota</taxon>
        <taxon>Viridiplantae</taxon>
        <taxon>Streptophyta</taxon>
        <taxon>Embryophyta</taxon>
        <taxon>Tracheophyta</taxon>
        <taxon>Spermatophyta</taxon>
        <taxon>Magnoliopsida</taxon>
        <taxon>Liliopsida</taxon>
        <taxon>Poales</taxon>
        <taxon>Poaceae</taxon>
        <taxon>PACMAD clade</taxon>
        <taxon>Arundinoideae</taxon>
        <taxon>Arundineae</taxon>
        <taxon>Arundo</taxon>
    </lineage>
</organism>